<evidence type="ECO:0000313" key="4">
    <source>
        <dbReference type="Proteomes" id="UP001201163"/>
    </source>
</evidence>
<keyword evidence="4" id="KW-1185">Reference proteome</keyword>
<organism evidence="3 4">
    <name type="scientific">Lactarius akahatsu</name>
    <dbReference type="NCBI Taxonomy" id="416441"/>
    <lineage>
        <taxon>Eukaryota</taxon>
        <taxon>Fungi</taxon>
        <taxon>Dikarya</taxon>
        <taxon>Basidiomycota</taxon>
        <taxon>Agaricomycotina</taxon>
        <taxon>Agaricomycetes</taxon>
        <taxon>Russulales</taxon>
        <taxon>Russulaceae</taxon>
        <taxon>Lactarius</taxon>
    </lineage>
</organism>
<dbReference type="PANTHER" id="PTHR35895">
    <property type="entry name" value="CHROMOSOME 16, WHOLE GENOME SHOTGUN SEQUENCE"/>
    <property type="match status" value="1"/>
</dbReference>
<sequence>MEEYHQPHLGSDILVRPSGSASASATASALSALPSSSNILPTNAQNSVVTHLVGDASATRLMSAGGPVGPVGDVDRHSVDPAQATIGADGASTEAPFYRKRSFLISQAIGALVGIGLFFVLLYPVVRAIAQHVVDASTLNVDRVEIAQPSNTSFSLRLDGWVTAILSLVFSHANIFTKVAHAGIFSAQIVFTQPLRVSWVNGTEEIQIGRFTLEPLKAKKKRAFLNQTTEFSVTDQEAFGRFTQYMITASNFTWRLRSDQLYARALKFPISKGLSYKKDLTLKGINSFEGNVVLKEFQLPSDSPEGGINFISVRRRIPSLCAALKLKACSPFQLNLGTVVFNLFYNKVYLGQGVGTNTTIAPGPNDITLRGRLVPHNGSDTELAAIGQLFSRYINGDTSPVIAQGVSTLQNDNTSIFWLSEGLQALRLNVPFKSPTPINPLQSISIGELSLAFSETQPWAPVANSHSVHASMHLPFGFNVEIGQIENAFNISKNGSAIAGLTTPLGATTSDIHVLNSTDTEGTINITIVDTALSVPKSSEPYFSSFNAELTDLDYEHFRLEGHARAVANMSLGTLTLDPIKFNVSSGLWGLKGLQGLVSIDGVDVLGGTQDAMSLAINVTIDNPSNLNLGLGDLVSVITDVVFQLLKGNALLGTTIMPNLTLFIGNNSIPATSAFSPDNSPDGQQVLNNFVGKKDSVITIAGYHGSTKISSLLQAFETINLNVTLPGLKTNLLSSAALTVLPTTGRENNIAHVSVALVNPFTAGLLITSIRSAVSTHGISLGTIETHTNFTSTGKSTVISPSFDIGLNMDPAALFTVTRLCAVSAGLSTEQLDGIVQLGGYRYLQVTGGNSSGATKKRRDNLYTRFNLPNFVDTAFKQLHSDVQLEADVQIGDYKTTLQFTQPSVPISTDQTLNLLLPLLAQPIVQKIVSGSTLGVNSVLITNPTANSFGARLSGSITQAGPFDAEISFGTGLTIAWSGQPLGSIKMPNINITGDVGAQFEVEATFEIADVGHLTDFTKVLLTQESFDWVISGENLSGESLYTPVWPVQKTVTLKGLNNLKNAVLIKSFDLPADDPAGGIHLTLDTAIANPSQVGISLSNIGFQTYFGNTNIGMVASNGSFTLAPLATSSLGLIGRLIPQTQQSGLLDVSTIFNNFIHGLDSNVSVHGDSAGRGDATWLNEGIKSLVVETVLPNRGKLDVIKSIELNELDLRFTEGTAYDPSTSSNDATAAFTLPFNFPVDIKALGEKISVSTGGTPFSELIIPKGPAFTDVQQRIVHLKFSDVPFSGFGDQREAFQQFLASTTTSTNQTMGLSGKADTDADTAIGLLSLTDIDFSVTTSIAGLQGLSAKPTLVTSLDVNHGFPDYLLIKVNSSLFNPSGRRLSNITLGAGDVKFGLFFQQVIFMIGLKSNSEIWSQESANWHGRFDVHFQPQGGSVSAGQALLENYLQGVTSETTIQGSQDSTKIDSLKVALSEIRLTPVEIPALHQNLISSASLELPTNIVQTGIASASFTLDNPFTASINLLEVTTTVTYQQLTIGIIDHVDLSSSPVHVNGHSTVTSSQLPFKFNLNPITIIQLLSSGAQNNHVDLGPLTQLFGIVVQNPDYRPPITTTVSTEAPTCVSGKQFDVAAAVLDALKNLKVTLKIDSLVKIDDYPTELAFNQTNVTALTDQTALYLIGAVAPPVVQTLVDGANLTFSAANITNLSDGGFDLALRGALTNIGPLDALIEFEEPVIVTWQGHDIATIGLPSSTSFYNSDSSSETSNSSLVCAAANSGVPDYRASGRLTITDEGQFTAFATFLLHNPSFTWTIHTDKLRVTALGTIFDGVSLSKDVTFKAFNGLPGVTISNFQLPSDDPAGGIHIETDSLIPSPAQLGIDLGTVSFQAFFEGTVIGPLSTTSLALAPESVTNAHLSGRISPKSGSDLNAIGKLFSQFLAGKNQTLSVQGDSVQPTGTGTVGWIIDSITLSDLEIAMTEQNQVFAPLASSQHTLATYKNPFGFSLQVIQSAEDIFLGASGSDVAELKLPQSDTVGGVSTGNEADLEIVFSKQPLQSLNNAVFAAFFAAVTDTQSVEFELKGSADVVARTTIGDVPISNIPFNVTSALRGIDSFGHTAGLSNVSITGSGGNGGNEYVNADITTTLQNPSNISLQTNDVSLAVFYKDVKIGRAAINTLNLFPGENTVATEFHYEPDNANDTTAQSFLSQFLQSGDALPLFIKGDQSSSPYSSLVPALEGVSLTTSLAGFNAPPIITHINVYVPLSAIVDSLVSIDFDIANPLDTDMHITFAQADAGVDGETFARFDQPFTGFSVPARGTANSGKFGNVLAYQGSNTLVAYHPVGSPRRLRGGDSHTRRNVDIDIGVVAVSAMAGISLGDFEQALKNTTANTPSSGSHVLSNNDSVPPSVPLDSMAGDAISGTQPRQTALINRDRVQIRG</sequence>
<dbReference type="Proteomes" id="UP001201163">
    <property type="component" value="Unassembled WGS sequence"/>
</dbReference>
<dbReference type="Pfam" id="PF12505">
    <property type="entry name" value="DUF3712"/>
    <property type="match status" value="6"/>
</dbReference>
<keyword evidence="2" id="KW-0472">Membrane</keyword>
<accession>A0AAD4L3U6</accession>
<feature type="region of interest" description="Disordered" evidence="1">
    <location>
        <begin position="2383"/>
        <end position="2420"/>
    </location>
</feature>
<reference evidence="3" key="1">
    <citation type="submission" date="2022-01" db="EMBL/GenBank/DDBJ databases">
        <title>Comparative genomics reveals a dynamic genome evolution in the ectomycorrhizal milk-cap (Lactarius) mushrooms.</title>
        <authorList>
            <consortium name="DOE Joint Genome Institute"/>
            <person name="Lebreton A."/>
            <person name="Tang N."/>
            <person name="Kuo A."/>
            <person name="LaButti K."/>
            <person name="Drula E."/>
            <person name="Barry K."/>
            <person name="Clum A."/>
            <person name="Lipzen A."/>
            <person name="Mousain D."/>
            <person name="Ng V."/>
            <person name="Wang R."/>
            <person name="Wang X."/>
            <person name="Dai Y."/>
            <person name="Henrissat B."/>
            <person name="Grigoriev I.V."/>
            <person name="Guerin-Laguette A."/>
            <person name="Yu F."/>
            <person name="Martin F.M."/>
        </authorList>
    </citation>
    <scope>NUCLEOTIDE SEQUENCE</scope>
    <source>
        <strain evidence="3">QP</strain>
    </source>
</reference>
<keyword evidence="2" id="KW-0812">Transmembrane</keyword>
<proteinExistence type="predicted"/>
<feature type="compositionally biased region" description="Polar residues" evidence="1">
    <location>
        <begin position="2383"/>
        <end position="2400"/>
    </location>
</feature>
<protein>
    <submittedName>
        <fullName evidence="3">Uncharacterized protein</fullName>
    </submittedName>
</protein>
<gene>
    <name evidence="3" type="ORF">EDB92DRAFT_1821158</name>
</gene>
<comment type="caution">
    <text evidence="3">The sequence shown here is derived from an EMBL/GenBank/DDBJ whole genome shotgun (WGS) entry which is preliminary data.</text>
</comment>
<dbReference type="InterPro" id="IPR022185">
    <property type="entry name" value="DUF3712"/>
</dbReference>
<evidence type="ECO:0000256" key="2">
    <source>
        <dbReference type="SAM" id="Phobius"/>
    </source>
</evidence>
<evidence type="ECO:0000313" key="3">
    <source>
        <dbReference type="EMBL" id="KAH8979124.1"/>
    </source>
</evidence>
<dbReference type="InterPro" id="IPR046368">
    <property type="entry name" value="Tag1"/>
</dbReference>
<name>A0AAD4L3U6_9AGAM</name>
<dbReference type="EMBL" id="JAKELL010000184">
    <property type="protein sequence ID" value="KAH8979124.1"/>
    <property type="molecule type" value="Genomic_DNA"/>
</dbReference>
<evidence type="ECO:0000256" key="1">
    <source>
        <dbReference type="SAM" id="MobiDB-lite"/>
    </source>
</evidence>
<keyword evidence="2" id="KW-1133">Transmembrane helix</keyword>
<dbReference type="GO" id="GO:0000329">
    <property type="term" value="C:fungal-type vacuole membrane"/>
    <property type="evidence" value="ECO:0007669"/>
    <property type="project" value="InterPro"/>
</dbReference>
<feature type="transmembrane region" description="Helical" evidence="2">
    <location>
        <begin position="103"/>
        <end position="126"/>
    </location>
</feature>
<dbReference type="PANTHER" id="PTHR35895:SF1">
    <property type="entry name" value="LIPID-BINDING SERUM GLYCOPROTEIN C-TERMINAL DOMAIN-CONTAINING PROTEIN"/>
    <property type="match status" value="1"/>
</dbReference>